<comment type="caution">
    <text evidence="1">The sequence shown here is derived from an EMBL/GenBank/DDBJ whole genome shotgun (WGS) entry which is preliminary data.</text>
</comment>
<dbReference type="EMBL" id="NPKJ01000064">
    <property type="protein sequence ID" value="PAQ06745.1"/>
    <property type="molecule type" value="Genomic_DNA"/>
</dbReference>
<dbReference type="OrthoDB" id="5507507at2"/>
<dbReference type="RefSeq" id="WP_095494978.1">
    <property type="nucleotide sequence ID" value="NZ_NPKJ01000064.1"/>
</dbReference>
<name>A0A271LH93_9HYPH</name>
<proteinExistence type="predicted"/>
<dbReference type="Pfam" id="PF03415">
    <property type="entry name" value="Peptidase_C11"/>
    <property type="match status" value="1"/>
</dbReference>
<protein>
    <submittedName>
        <fullName evidence="1">Uncharacterized protein</fullName>
    </submittedName>
</protein>
<dbReference type="PANTHER" id="PTHR37835:SF1">
    <property type="entry name" value="ALPHA-CLOSTRIPAIN"/>
    <property type="match status" value="1"/>
</dbReference>
<gene>
    <name evidence="1" type="ORF">CIT26_24520</name>
</gene>
<dbReference type="InterPro" id="IPR005077">
    <property type="entry name" value="Peptidase_C11"/>
</dbReference>
<organism evidence="1 2">
    <name type="scientific">Mesorhizobium temperatum</name>
    <dbReference type="NCBI Taxonomy" id="241416"/>
    <lineage>
        <taxon>Bacteria</taxon>
        <taxon>Pseudomonadati</taxon>
        <taxon>Pseudomonadota</taxon>
        <taxon>Alphaproteobacteria</taxon>
        <taxon>Hyphomicrobiales</taxon>
        <taxon>Phyllobacteriaceae</taxon>
        <taxon>Mesorhizobium</taxon>
    </lineage>
</organism>
<dbReference type="AlphaFoldDB" id="A0A271LH93"/>
<dbReference type="PANTHER" id="PTHR37835">
    <property type="entry name" value="ALPHA-CLOSTRIPAIN"/>
    <property type="match status" value="1"/>
</dbReference>
<evidence type="ECO:0000313" key="2">
    <source>
        <dbReference type="Proteomes" id="UP000216442"/>
    </source>
</evidence>
<sequence length="614" mass="64655">MGEWPVSIMVYGAGEAIDGEGALSGYIERQLGNLERVCTNPIVAATAQLDATGAQSRRSVLDPRGLQPILSIPNVNVGDPANLLDFAEWSAAICPAARSILVLSGHGLAWQDSQANELLGRSELTRSPSAVPPVPGAIRHARALFGPAASSSAATARAVLLDGHHRDYLSNVELGAVCQRVSRELGRPIDVAVFDACLMSSIEILQELRGSVAMVVGSIDELSAAGIDLAGPARRLTEAGGQFDAATMACAIANEFQPTQPFDSCVAVDLEGPNWGEALSTFRSFCTRFLDWIRDSAANAEAAVAALRIAGVSVVKYSAGNLADVSALAQAITALPSLPEVVARDIRSAEALFRSSVIARVTGSDYRNAMGLSLFAPGSATVYGTNRPDYMRLQFPSLTGWIAVLDALYNYSSESVRLISADTGEVLGPKGDVEFVVSLRGLPIDEATRDRLKRLVQRTVLGKLAEVDALIDASVVSLSAFAETAGSKVTGGSLPTGIAVLSRAPTEPTLPNIQPFPIAGLDGTSTRPSPRPIGDDLEFHAVVQGIRLDDATKTLIDAAIRSAVMQEIARIDNNGVRQIGIPGSDLTTRLPGHPNWRPGIPDPGEIFGLVAEFK</sequence>
<dbReference type="Proteomes" id="UP000216442">
    <property type="component" value="Unassembled WGS sequence"/>
</dbReference>
<accession>A0A271LH93</accession>
<keyword evidence="2" id="KW-1185">Reference proteome</keyword>
<evidence type="ECO:0000313" key="1">
    <source>
        <dbReference type="EMBL" id="PAQ06745.1"/>
    </source>
</evidence>
<reference evidence="1 2" key="1">
    <citation type="submission" date="2017-08" db="EMBL/GenBank/DDBJ databases">
        <title>Mesorhizobium wenxinae sp. nov., a novel rhizobial species isolated from root nodules of chickpea (Cicer arietinum L.).</title>
        <authorList>
            <person name="Zhang J."/>
        </authorList>
    </citation>
    <scope>NUCLEOTIDE SEQUENCE [LARGE SCALE GENOMIC DNA]</scope>
    <source>
        <strain evidence="1 2">SDW018</strain>
    </source>
</reference>
<dbReference type="Gene3D" id="3.40.50.11970">
    <property type="match status" value="1"/>
</dbReference>